<evidence type="ECO:0000256" key="2">
    <source>
        <dbReference type="ARBA" id="ARBA00012744"/>
    </source>
</evidence>
<evidence type="ECO:0000313" key="8">
    <source>
        <dbReference type="Proteomes" id="UP000007151"/>
    </source>
</evidence>
<dbReference type="GO" id="GO:0005975">
    <property type="term" value="P:carbohydrate metabolic process"/>
    <property type="evidence" value="ECO:0007669"/>
    <property type="project" value="InterPro"/>
</dbReference>
<dbReference type="InParanoid" id="A0A212EXJ5"/>
<keyword evidence="3" id="KW-0378">Hydrolase</keyword>
<sequence length="373" mass="43348">MIGTATASYQIEGAWDVDGKSENIWDHLTHTDPCKVLDCSNGDVADNSYYLYKRDVEMMRELGLDTYRFSISWTRILPTGFPDYINKAGVAYYNNLIDEMLKYNIQPIVTLYHWDLPQKIQEMGGWTNSEIVNWFGDYARVIFNFFGDRVKYFITFNEPYPICLFGYGEGIFAPALTIRGIADYLCMKNVLLGHARAYHIYDKEFRVNQNGKIFITINAELFEPKTAKDEEAARDARQFYYVPWGFRSLFNYISHQYGNPPILVTENGFATNGGINDEDRVTYFRGYLNAVLDAIDDGVDIRGYIAWSLMDNFEWSKGYTERFGLYEVDYNDPNRTRTPRKSAYVLKEIIRTRSIDPNYEPDMSQPLTIDDNN</sequence>
<dbReference type="Pfam" id="PF00232">
    <property type="entry name" value="Glyco_hydro_1"/>
    <property type="match status" value="2"/>
</dbReference>
<evidence type="ECO:0000256" key="3">
    <source>
        <dbReference type="ARBA" id="ARBA00022801"/>
    </source>
</evidence>
<reference evidence="7 8" key="1">
    <citation type="journal article" date="2011" name="Cell">
        <title>The monarch butterfly genome yields insights into long-distance migration.</title>
        <authorList>
            <person name="Zhan S."/>
            <person name="Merlin C."/>
            <person name="Boore J.L."/>
            <person name="Reppert S.M."/>
        </authorList>
    </citation>
    <scope>NUCLEOTIDE SEQUENCE [LARGE SCALE GENOMIC DNA]</scope>
    <source>
        <strain evidence="7">F-2</strain>
    </source>
</reference>
<comment type="similarity">
    <text evidence="1 6">Belongs to the glycosyl hydrolase 1 family.</text>
</comment>
<dbReference type="AlphaFoldDB" id="A0A212EXJ5"/>
<evidence type="ECO:0000313" key="7">
    <source>
        <dbReference type="EMBL" id="OWR46177.1"/>
    </source>
</evidence>
<dbReference type="KEGG" id="dpl:KGM_201331"/>
<dbReference type="GO" id="GO:0008422">
    <property type="term" value="F:beta-glucosidase activity"/>
    <property type="evidence" value="ECO:0007669"/>
    <property type="project" value="TreeGrafter"/>
</dbReference>
<name>A0A212EXJ5_DANPL</name>
<proteinExistence type="inferred from homology"/>
<dbReference type="eggNOG" id="KOG0626">
    <property type="taxonomic scope" value="Eukaryota"/>
</dbReference>
<organism evidence="7 8">
    <name type="scientific">Danaus plexippus plexippus</name>
    <dbReference type="NCBI Taxonomy" id="278856"/>
    <lineage>
        <taxon>Eukaryota</taxon>
        <taxon>Metazoa</taxon>
        <taxon>Ecdysozoa</taxon>
        <taxon>Arthropoda</taxon>
        <taxon>Hexapoda</taxon>
        <taxon>Insecta</taxon>
        <taxon>Pterygota</taxon>
        <taxon>Neoptera</taxon>
        <taxon>Endopterygota</taxon>
        <taxon>Lepidoptera</taxon>
        <taxon>Glossata</taxon>
        <taxon>Ditrysia</taxon>
        <taxon>Papilionoidea</taxon>
        <taxon>Nymphalidae</taxon>
        <taxon>Danainae</taxon>
        <taxon>Danaini</taxon>
        <taxon>Danaina</taxon>
        <taxon>Danaus</taxon>
        <taxon>Danaus</taxon>
    </lineage>
</organism>
<keyword evidence="8" id="KW-1185">Reference proteome</keyword>
<evidence type="ECO:0000256" key="4">
    <source>
        <dbReference type="ARBA" id="ARBA00023295"/>
    </source>
</evidence>
<dbReference type="PANTHER" id="PTHR10353">
    <property type="entry name" value="GLYCOSYL HYDROLASE"/>
    <property type="match status" value="1"/>
</dbReference>
<keyword evidence="4" id="KW-0326">Glycosidase</keyword>
<dbReference type="Gene3D" id="3.20.20.80">
    <property type="entry name" value="Glycosidases"/>
    <property type="match status" value="2"/>
</dbReference>
<protein>
    <recommendedName>
        <fullName evidence="2">beta-glucosidase</fullName>
        <ecNumber evidence="2">3.2.1.21</ecNumber>
    </recommendedName>
</protein>
<evidence type="ECO:0000256" key="5">
    <source>
        <dbReference type="PROSITE-ProRule" id="PRU10055"/>
    </source>
</evidence>
<dbReference type="InterPro" id="IPR017853">
    <property type="entry name" value="GH"/>
</dbReference>
<evidence type="ECO:0000256" key="1">
    <source>
        <dbReference type="ARBA" id="ARBA00010838"/>
    </source>
</evidence>
<dbReference type="PROSITE" id="PS00572">
    <property type="entry name" value="GLYCOSYL_HYDROL_F1_1"/>
    <property type="match status" value="1"/>
</dbReference>
<dbReference type="InterPro" id="IPR018120">
    <property type="entry name" value="Glyco_hydro_1_AS"/>
</dbReference>
<gene>
    <name evidence="7" type="ORF">KGM_201331</name>
</gene>
<dbReference type="EMBL" id="AGBW02011758">
    <property type="protein sequence ID" value="OWR46177.1"/>
    <property type="molecule type" value="Genomic_DNA"/>
</dbReference>
<accession>A0A212EXJ5</accession>
<feature type="active site" description="Nucleophile" evidence="5">
    <location>
        <position position="266"/>
    </location>
</feature>
<dbReference type="EC" id="3.2.1.21" evidence="2"/>
<comment type="caution">
    <text evidence="7">The sequence shown here is derived from an EMBL/GenBank/DDBJ whole genome shotgun (WGS) entry which is preliminary data.</text>
</comment>
<dbReference type="InterPro" id="IPR001360">
    <property type="entry name" value="Glyco_hydro_1"/>
</dbReference>
<dbReference type="SUPFAM" id="SSF51445">
    <property type="entry name" value="(Trans)glycosidases"/>
    <property type="match status" value="1"/>
</dbReference>
<dbReference type="PRINTS" id="PR00131">
    <property type="entry name" value="GLHYDRLASE1"/>
</dbReference>
<evidence type="ECO:0000256" key="6">
    <source>
        <dbReference type="RuleBase" id="RU003690"/>
    </source>
</evidence>
<dbReference type="Proteomes" id="UP000007151">
    <property type="component" value="Unassembled WGS sequence"/>
</dbReference>
<dbReference type="PANTHER" id="PTHR10353:SF36">
    <property type="entry name" value="LP05116P"/>
    <property type="match status" value="1"/>
</dbReference>